<name>H2ZQC2_CIOSA</name>
<dbReference type="STRING" id="51511.ENSCSAVP00000019788"/>
<evidence type="ECO:0000256" key="5">
    <source>
        <dbReference type="SAM" id="MobiDB-lite"/>
    </source>
</evidence>
<dbReference type="InParanoid" id="H2ZQC2"/>
<feature type="region of interest" description="Disordered" evidence="5">
    <location>
        <begin position="200"/>
        <end position="242"/>
    </location>
</feature>
<dbReference type="PANTHER" id="PTHR22904">
    <property type="entry name" value="TPR REPEAT CONTAINING PROTEIN"/>
    <property type="match status" value="1"/>
</dbReference>
<sequence>MSDNASSADTRKVKGNTFMKDSKFIEAIVEYSEGIMLDHSNPVLYSNRSLAFLKMDQYFYAMKDAEVTIRLVPEWPKGYYRKGQAEEGAKMYDLAIISYQAGLKACSNDEVLQTAMKEAQIKYRLDLDSKKRKRKKYCVIAALFGVFIVIADMFGKPHYSFIKYPWMRFTLISMSGFLGYIFASFLLSLERSQRASLLQPPPELMQESANKPPVAPKNQFTASSSQASHSIGDSTVSHAKTE</sequence>
<evidence type="ECO:0000256" key="3">
    <source>
        <dbReference type="ARBA" id="ARBA00022737"/>
    </source>
</evidence>
<dbReference type="SMART" id="SM00028">
    <property type="entry name" value="TPR"/>
    <property type="match status" value="3"/>
</dbReference>
<dbReference type="GO" id="GO:0051879">
    <property type="term" value="F:Hsp90 protein binding"/>
    <property type="evidence" value="ECO:0007669"/>
    <property type="project" value="TreeGrafter"/>
</dbReference>
<dbReference type="SUPFAM" id="SSF48452">
    <property type="entry name" value="TPR-like"/>
    <property type="match status" value="1"/>
</dbReference>
<feature type="transmembrane region" description="Helical" evidence="6">
    <location>
        <begin position="166"/>
        <end position="189"/>
    </location>
</feature>
<feature type="transmembrane region" description="Helical" evidence="6">
    <location>
        <begin position="137"/>
        <end position="154"/>
    </location>
</feature>
<accession>H2ZQC2</accession>
<keyword evidence="4" id="KW-0802">TPR repeat</keyword>
<keyword evidence="6" id="KW-0472">Membrane</keyword>
<dbReference type="Gene3D" id="1.25.40.10">
    <property type="entry name" value="Tetratricopeptide repeat domain"/>
    <property type="match status" value="1"/>
</dbReference>
<dbReference type="FunFam" id="1.25.40.10:FF:000020">
    <property type="entry name" value="Stress-induced phosphoprotein 1"/>
    <property type="match status" value="1"/>
</dbReference>
<evidence type="ECO:0000313" key="8">
    <source>
        <dbReference type="Proteomes" id="UP000007875"/>
    </source>
</evidence>
<reference evidence="7" key="2">
    <citation type="submission" date="2025-08" db="UniProtKB">
        <authorList>
            <consortium name="Ensembl"/>
        </authorList>
    </citation>
    <scope>IDENTIFICATION</scope>
</reference>
<dbReference type="Ensembl" id="ENSCSAVT00000020001.1">
    <property type="protein sequence ID" value="ENSCSAVP00000019788.1"/>
    <property type="gene ID" value="ENSCSAVG00000011614.1"/>
</dbReference>
<keyword evidence="2" id="KW-0963">Cytoplasm</keyword>
<dbReference type="PANTHER" id="PTHR22904:SF523">
    <property type="entry name" value="STRESS-INDUCED-PHOSPHOPROTEIN 1"/>
    <property type="match status" value="1"/>
</dbReference>
<organism evidence="7 8">
    <name type="scientific">Ciona savignyi</name>
    <name type="common">Pacific transparent sea squirt</name>
    <dbReference type="NCBI Taxonomy" id="51511"/>
    <lineage>
        <taxon>Eukaryota</taxon>
        <taxon>Metazoa</taxon>
        <taxon>Chordata</taxon>
        <taxon>Tunicata</taxon>
        <taxon>Ascidiacea</taxon>
        <taxon>Phlebobranchia</taxon>
        <taxon>Cionidae</taxon>
        <taxon>Ciona</taxon>
    </lineage>
</organism>
<evidence type="ECO:0000256" key="4">
    <source>
        <dbReference type="ARBA" id="ARBA00022803"/>
    </source>
</evidence>
<keyword evidence="6" id="KW-1133">Transmembrane helix</keyword>
<dbReference type="InterPro" id="IPR011990">
    <property type="entry name" value="TPR-like_helical_dom_sf"/>
</dbReference>
<dbReference type="eggNOG" id="KOG0548">
    <property type="taxonomic scope" value="Eukaryota"/>
</dbReference>
<dbReference type="HOGENOM" id="CLU_100724_0_0_1"/>
<dbReference type="Proteomes" id="UP000007875">
    <property type="component" value="Unassembled WGS sequence"/>
</dbReference>
<dbReference type="OMA" id="ERGNDCM"/>
<evidence type="ECO:0000256" key="1">
    <source>
        <dbReference type="ARBA" id="ARBA00004496"/>
    </source>
</evidence>
<dbReference type="AlphaFoldDB" id="H2ZQC2"/>
<evidence type="ECO:0000256" key="6">
    <source>
        <dbReference type="SAM" id="Phobius"/>
    </source>
</evidence>
<evidence type="ECO:0000313" key="7">
    <source>
        <dbReference type="Ensembl" id="ENSCSAVP00000019788.1"/>
    </source>
</evidence>
<reference evidence="8" key="1">
    <citation type="submission" date="2003-08" db="EMBL/GenBank/DDBJ databases">
        <authorList>
            <person name="Birren B."/>
            <person name="Nusbaum C."/>
            <person name="Abebe A."/>
            <person name="Abouelleil A."/>
            <person name="Adekoya E."/>
            <person name="Ait-zahra M."/>
            <person name="Allen N."/>
            <person name="Allen T."/>
            <person name="An P."/>
            <person name="Anderson M."/>
            <person name="Anderson S."/>
            <person name="Arachchi H."/>
            <person name="Armbruster J."/>
            <person name="Bachantsang P."/>
            <person name="Baldwin J."/>
            <person name="Barry A."/>
            <person name="Bayul T."/>
            <person name="Blitshsteyn B."/>
            <person name="Bloom T."/>
            <person name="Blye J."/>
            <person name="Boguslavskiy L."/>
            <person name="Borowsky M."/>
            <person name="Boukhgalter B."/>
            <person name="Brunache A."/>
            <person name="Butler J."/>
            <person name="Calixte N."/>
            <person name="Calvo S."/>
            <person name="Camarata J."/>
            <person name="Campo K."/>
            <person name="Chang J."/>
            <person name="Cheshatsang Y."/>
            <person name="Citroen M."/>
            <person name="Collymore A."/>
            <person name="Considine T."/>
            <person name="Cook A."/>
            <person name="Cooke P."/>
            <person name="Corum B."/>
            <person name="Cuomo C."/>
            <person name="David R."/>
            <person name="Dawoe T."/>
            <person name="Degray S."/>
            <person name="Dodge S."/>
            <person name="Dooley K."/>
            <person name="Dorje P."/>
            <person name="Dorjee K."/>
            <person name="Dorris L."/>
            <person name="Duffey N."/>
            <person name="Dupes A."/>
            <person name="Elkins T."/>
            <person name="Engels R."/>
            <person name="Erickson J."/>
            <person name="Farina A."/>
            <person name="Faro S."/>
            <person name="Ferreira P."/>
            <person name="Fischer H."/>
            <person name="Fitzgerald M."/>
            <person name="Foley K."/>
            <person name="Gage D."/>
            <person name="Galagan J."/>
            <person name="Gearin G."/>
            <person name="Gnerre S."/>
            <person name="Gnirke A."/>
            <person name="Goyette A."/>
            <person name="Graham J."/>
            <person name="Grandbois E."/>
            <person name="Gyaltsen K."/>
            <person name="Hafez N."/>
            <person name="Hagopian D."/>
            <person name="Hagos B."/>
            <person name="Hall J."/>
            <person name="Hatcher B."/>
            <person name="Heller A."/>
            <person name="Higgins H."/>
            <person name="Honan T."/>
            <person name="Horn A."/>
            <person name="Houde N."/>
            <person name="Hughes L."/>
            <person name="Hulme W."/>
            <person name="Husby E."/>
            <person name="Iliev I."/>
            <person name="Jaffe D."/>
            <person name="Jones C."/>
            <person name="Kamal M."/>
            <person name="Kamat A."/>
            <person name="Kamvysselis M."/>
            <person name="Karlsson E."/>
            <person name="Kells C."/>
            <person name="Kieu A."/>
            <person name="Kisner P."/>
            <person name="Kodira C."/>
            <person name="Kulbokas E."/>
            <person name="Labutti K."/>
            <person name="Lama D."/>
            <person name="Landers T."/>
            <person name="Leger J."/>
            <person name="Levine S."/>
            <person name="Lewis D."/>
            <person name="Lewis T."/>
            <person name="Lindblad-toh K."/>
            <person name="Liu X."/>
            <person name="Lokyitsang T."/>
            <person name="Lokyitsang Y."/>
            <person name="Lucien O."/>
            <person name="Lui A."/>
            <person name="Ma L.J."/>
            <person name="Mabbitt R."/>
            <person name="Macdonald J."/>
            <person name="Maclean C."/>
            <person name="Major J."/>
            <person name="Manning J."/>
            <person name="Marabella R."/>
            <person name="Maru K."/>
            <person name="Matthews C."/>
            <person name="Mauceli E."/>
            <person name="Mccarthy M."/>
            <person name="Mcdonough S."/>
            <person name="Mcghee T."/>
            <person name="Meldrim J."/>
            <person name="Meneus L."/>
            <person name="Mesirov J."/>
            <person name="Mihalev A."/>
            <person name="Mihova T."/>
            <person name="Mikkelsen T."/>
            <person name="Mlenga V."/>
            <person name="Moru K."/>
            <person name="Mozes J."/>
            <person name="Mulrain L."/>
            <person name="Munson G."/>
            <person name="Naylor J."/>
            <person name="Newes C."/>
            <person name="Nguyen C."/>
            <person name="Nguyen N."/>
            <person name="Nguyen T."/>
            <person name="Nicol R."/>
            <person name="Nielsen C."/>
            <person name="Nizzari M."/>
            <person name="Norbu C."/>
            <person name="Norbu N."/>
            <person name="O'donnell P."/>
            <person name="Okoawo O."/>
            <person name="O'leary S."/>
            <person name="Omotosho B."/>
            <person name="O'neill K."/>
            <person name="Osman S."/>
            <person name="Parker S."/>
            <person name="Perrin D."/>
            <person name="Phunkhang P."/>
            <person name="Piqani B."/>
            <person name="Purcell S."/>
            <person name="Rachupka T."/>
            <person name="Ramasamy U."/>
            <person name="Rameau R."/>
            <person name="Ray V."/>
            <person name="Raymond C."/>
            <person name="Retta R."/>
            <person name="Richardson S."/>
            <person name="Rise C."/>
            <person name="Rodriguez J."/>
            <person name="Rogers J."/>
            <person name="Rogov P."/>
            <person name="Rutman M."/>
            <person name="Schupbach R."/>
            <person name="Seaman C."/>
            <person name="Settipalli S."/>
            <person name="Sharpe T."/>
            <person name="Sheridan J."/>
            <person name="Sherpa N."/>
            <person name="Shi J."/>
            <person name="Smirnov S."/>
            <person name="Smith C."/>
            <person name="Sougnez C."/>
            <person name="Spencer B."/>
            <person name="Stalker J."/>
            <person name="Stange-thomann N."/>
            <person name="Stavropoulos S."/>
            <person name="Stetson K."/>
            <person name="Stone C."/>
            <person name="Stone S."/>
            <person name="Stubbs M."/>
            <person name="Talamas J."/>
            <person name="Tchuinga P."/>
            <person name="Tenzing P."/>
            <person name="Tesfaye S."/>
            <person name="Theodore J."/>
            <person name="Thoulutsang Y."/>
            <person name="Topham K."/>
            <person name="Towey S."/>
            <person name="Tsamla T."/>
            <person name="Tsomo N."/>
            <person name="Vallee D."/>
            <person name="Vassiliev H."/>
            <person name="Venkataraman V."/>
            <person name="Vinson J."/>
            <person name="Vo A."/>
            <person name="Wade C."/>
            <person name="Wang S."/>
            <person name="Wangchuk T."/>
            <person name="Wangdi T."/>
            <person name="Whittaker C."/>
            <person name="Wilkinson J."/>
            <person name="Wu Y."/>
            <person name="Wyman D."/>
            <person name="Yadav S."/>
            <person name="Yang S."/>
            <person name="Yang X."/>
            <person name="Yeager S."/>
            <person name="Yee E."/>
            <person name="Young G."/>
            <person name="Zainoun J."/>
            <person name="Zembeck L."/>
            <person name="Zimmer A."/>
            <person name="Zody M."/>
            <person name="Lander E."/>
        </authorList>
    </citation>
    <scope>NUCLEOTIDE SEQUENCE [LARGE SCALE GENOMIC DNA]</scope>
</reference>
<comment type="subcellular location">
    <subcellularLocation>
        <location evidence="1">Cytoplasm</location>
    </subcellularLocation>
</comment>
<dbReference type="InterPro" id="IPR019734">
    <property type="entry name" value="TPR_rpt"/>
</dbReference>
<dbReference type="GO" id="GO:0005737">
    <property type="term" value="C:cytoplasm"/>
    <property type="evidence" value="ECO:0007669"/>
    <property type="project" value="UniProtKB-SubCell"/>
</dbReference>
<reference evidence="7" key="3">
    <citation type="submission" date="2025-09" db="UniProtKB">
        <authorList>
            <consortium name="Ensembl"/>
        </authorList>
    </citation>
    <scope>IDENTIFICATION</scope>
</reference>
<keyword evidence="6" id="KW-0812">Transmembrane</keyword>
<feature type="compositionally biased region" description="Polar residues" evidence="5">
    <location>
        <begin position="218"/>
        <end position="242"/>
    </location>
</feature>
<keyword evidence="3" id="KW-0677">Repeat</keyword>
<evidence type="ECO:0000256" key="2">
    <source>
        <dbReference type="ARBA" id="ARBA00022490"/>
    </source>
</evidence>
<keyword evidence="8" id="KW-1185">Reference proteome</keyword>
<proteinExistence type="predicted"/>
<protein>
    <submittedName>
        <fullName evidence="7">Uncharacterized protein</fullName>
    </submittedName>
</protein>